<feature type="compositionally biased region" description="Basic residues" evidence="1">
    <location>
        <begin position="44"/>
        <end position="57"/>
    </location>
</feature>
<dbReference type="Proteomes" id="UP000030742">
    <property type="component" value="Unassembled WGS sequence"/>
</dbReference>
<feature type="region of interest" description="Disordered" evidence="1">
    <location>
        <begin position="44"/>
        <end position="65"/>
    </location>
</feature>
<protein>
    <submittedName>
        <fullName evidence="2">Uncharacterized protein</fullName>
    </submittedName>
</protein>
<dbReference type="STRING" id="77166.U4UCV0"/>
<accession>U4UCV0</accession>
<dbReference type="EMBL" id="KB632061">
    <property type="protein sequence ID" value="ERL88406.1"/>
    <property type="molecule type" value="Genomic_DNA"/>
</dbReference>
<organism evidence="2 3">
    <name type="scientific">Dendroctonus ponderosae</name>
    <name type="common">Mountain pine beetle</name>
    <dbReference type="NCBI Taxonomy" id="77166"/>
    <lineage>
        <taxon>Eukaryota</taxon>
        <taxon>Metazoa</taxon>
        <taxon>Ecdysozoa</taxon>
        <taxon>Arthropoda</taxon>
        <taxon>Hexapoda</taxon>
        <taxon>Insecta</taxon>
        <taxon>Pterygota</taxon>
        <taxon>Neoptera</taxon>
        <taxon>Endopterygota</taxon>
        <taxon>Coleoptera</taxon>
        <taxon>Polyphaga</taxon>
        <taxon>Cucujiformia</taxon>
        <taxon>Curculionidae</taxon>
        <taxon>Scolytinae</taxon>
        <taxon>Dendroctonus</taxon>
    </lineage>
</organism>
<evidence type="ECO:0000313" key="3">
    <source>
        <dbReference type="Proteomes" id="UP000030742"/>
    </source>
</evidence>
<reference evidence="2 3" key="1">
    <citation type="journal article" date="2013" name="Genome Biol.">
        <title>Draft genome of the mountain pine beetle, Dendroctonus ponderosae Hopkins, a major forest pest.</title>
        <authorList>
            <person name="Keeling C.I."/>
            <person name="Yuen M.M."/>
            <person name="Liao N.Y."/>
            <person name="Docking T.R."/>
            <person name="Chan S.K."/>
            <person name="Taylor G.A."/>
            <person name="Palmquist D.L."/>
            <person name="Jackman S.D."/>
            <person name="Nguyen A."/>
            <person name="Li M."/>
            <person name="Henderson H."/>
            <person name="Janes J.K."/>
            <person name="Zhao Y."/>
            <person name="Pandoh P."/>
            <person name="Moore R."/>
            <person name="Sperling F.A."/>
            <person name="Huber D.P."/>
            <person name="Birol I."/>
            <person name="Jones S.J."/>
            <person name="Bohlmann J."/>
        </authorList>
    </citation>
    <scope>NUCLEOTIDE SEQUENCE</scope>
</reference>
<evidence type="ECO:0000313" key="2">
    <source>
        <dbReference type="EMBL" id="ERL88406.1"/>
    </source>
</evidence>
<feature type="region of interest" description="Disordered" evidence="1">
    <location>
        <begin position="79"/>
        <end position="120"/>
    </location>
</feature>
<dbReference type="OrthoDB" id="6381952at2759"/>
<gene>
    <name evidence="2" type="ORF">D910_05792</name>
</gene>
<sequence length="293" mass="32864">MPQIYISKYNRFVDAVLTRINRMLGKQYDPVRVKLLTASQRNNMKNKTKNTKNKKRTAGKDAPNLMTEKTNKMGELEIARQNNKRKPATSNVPKKTTTNKKKATITKTGNKVKQTSAKNKQKAKATLFGLSTLKRDGDVTVNMTPKFTTVKSNFVMGPLTLRVEREVGRSGKRELRSATATTADMFGRLNLKLVHGGAASLQSIRVLQPKQVRIDTPDNHDKTTEFMWKRSPQIASIVTQKLGAVTRSMLKPPPQSRPDNETVNLTKMSRDMQQNTTIGSSLKTKLDINAVRP</sequence>
<name>U4UCV0_DENPD</name>
<proteinExistence type="predicted"/>
<evidence type="ECO:0000256" key="1">
    <source>
        <dbReference type="SAM" id="MobiDB-lite"/>
    </source>
</evidence>
<dbReference type="AlphaFoldDB" id="U4UCV0"/>